<feature type="transmembrane region" description="Helical" evidence="1">
    <location>
        <begin position="225"/>
        <end position="243"/>
    </location>
</feature>
<name>A0A2I8EI28_9BURK</name>
<dbReference type="EMBL" id="CP026111">
    <property type="protein sequence ID" value="AUT59109.1"/>
    <property type="molecule type" value="Genomic_DNA"/>
</dbReference>
<feature type="transmembrane region" description="Helical" evidence="1">
    <location>
        <begin position="167"/>
        <end position="186"/>
    </location>
</feature>
<reference evidence="2 3" key="1">
    <citation type="submission" date="2018-01" db="EMBL/GenBank/DDBJ databases">
        <title>Species boundaries and ecological features among Paraburkholderia terrae DSMZ17804T, P. hospita DSMZ17164T and P. caribensis DSMZ13236T.</title>
        <authorList>
            <person name="Pratama A.A."/>
        </authorList>
    </citation>
    <scope>NUCLEOTIDE SEQUENCE [LARGE SCALE GENOMIC DNA]</scope>
    <source>
        <strain evidence="2 3">DSM 17804</strain>
    </source>
</reference>
<sequence>MLALKLALVPGFLAALTMAGRVWGPSVAGWLAGLPVVAGPIVLLLALERGTAFAAQASAASIAAIAASEAFNFAYAWTCRFARWPVALVAGLVAWALVAALLTHLPVSLAWSLAAACVAVAVSQAGLPRVEGTVRAARVGVIDLALRMLAGALLTLAVTTLSASMGAAWSGMLSVFPLLGIVLAVSAQRAHGASFVALLMRGMVIGRASFAAFFSVVALTLPTLGVLPAFACGAVVSVLVQGATKRLVAMSRKPRAPLAALD</sequence>
<protein>
    <submittedName>
        <fullName evidence="2">Uncharacterized protein</fullName>
    </submittedName>
</protein>
<evidence type="ECO:0000313" key="2">
    <source>
        <dbReference type="EMBL" id="AUT59109.1"/>
    </source>
</evidence>
<dbReference type="KEGG" id="pter:C2L65_05465"/>
<dbReference type="AlphaFoldDB" id="A0A2I8EI28"/>
<dbReference type="OrthoDB" id="161727at2"/>
<accession>A0A2I8EI28</accession>
<evidence type="ECO:0000256" key="1">
    <source>
        <dbReference type="SAM" id="Phobius"/>
    </source>
</evidence>
<organism evidence="2 3">
    <name type="scientific">Paraburkholderia terrae</name>
    <dbReference type="NCBI Taxonomy" id="311230"/>
    <lineage>
        <taxon>Bacteria</taxon>
        <taxon>Pseudomonadati</taxon>
        <taxon>Pseudomonadota</taxon>
        <taxon>Betaproteobacteria</taxon>
        <taxon>Burkholderiales</taxon>
        <taxon>Burkholderiaceae</taxon>
        <taxon>Paraburkholderia</taxon>
    </lineage>
</organism>
<feature type="transmembrane region" description="Helical" evidence="1">
    <location>
        <begin position="29"/>
        <end position="47"/>
    </location>
</feature>
<proteinExistence type="predicted"/>
<dbReference type="Proteomes" id="UP000243502">
    <property type="component" value="Chromosome 1"/>
</dbReference>
<feature type="transmembrane region" description="Helical" evidence="1">
    <location>
        <begin position="198"/>
        <end position="219"/>
    </location>
</feature>
<feature type="transmembrane region" description="Helical" evidence="1">
    <location>
        <begin position="108"/>
        <end position="127"/>
    </location>
</feature>
<keyword evidence="1" id="KW-0812">Transmembrane</keyword>
<feature type="transmembrane region" description="Helical" evidence="1">
    <location>
        <begin position="139"/>
        <end position="161"/>
    </location>
</feature>
<keyword evidence="1" id="KW-0472">Membrane</keyword>
<feature type="transmembrane region" description="Helical" evidence="1">
    <location>
        <begin position="81"/>
        <end position="102"/>
    </location>
</feature>
<keyword evidence="1" id="KW-1133">Transmembrane helix</keyword>
<evidence type="ECO:0000313" key="3">
    <source>
        <dbReference type="Proteomes" id="UP000243502"/>
    </source>
</evidence>
<dbReference type="RefSeq" id="WP_042314627.1">
    <property type="nucleotide sequence ID" value="NZ_CP026111.1"/>
</dbReference>
<gene>
    <name evidence="2" type="ORF">C2L65_05465</name>
</gene>